<dbReference type="SUPFAM" id="SSF53335">
    <property type="entry name" value="S-adenosyl-L-methionine-dependent methyltransferases"/>
    <property type="match status" value="1"/>
</dbReference>
<dbReference type="PANTHER" id="PTHR43861">
    <property type="entry name" value="TRANS-ACONITATE 2-METHYLTRANSFERASE-RELATED"/>
    <property type="match status" value="1"/>
</dbReference>
<proteinExistence type="inferred from homology"/>
<dbReference type="InterPro" id="IPR023149">
    <property type="entry name" value="Trans_acon_MeTrfase_C"/>
</dbReference>
<gene>
    <name evidence="5 7" type="primary">tam</name>
    <name evidence="7" type="ORF">LF923_0002405</name>
</gene>
<name>A0AB39IB82_9GAMM</name>
<reference evidence="7" key="1">
    <citation type="submission" date="2024-07" db="EMBL/GenBank/DDBJ databases">
        <authorList>
            <person name="Pedron J."/>
        </authorList>
    </citation>
    <scope>NUCLEOTIDE SEQUENCE</scope>
    <source>
        <strain evidence="7">A642-S2-A17</strain>
    </source>
</reference>
<keyword evidence="1 5" id="KW-0963">Cytoplasm</keyword>
<dbReference type="InterPro" id="IPR023506">
    <property type="entry name" value="Trans-aconitate_MeTrfase"/>
</dbReference>
<comment type="similarity">
    <text evidence="5">Belongs to the methyltransferase superfamily. Tam family.</text>
</comment>
<evidence type="ECO:0000256" key="1">
    <source>
        <dbReference type="ARBA" id="ARBA00022490"/>
    </source>
</evidence>
<dbReference type="CDD" id="cd02440">
    <property type="entry name" value="AdoMet_MTases"/>
    <property type="match status" value="1"/>
</dbReference>
<dbReference type="PANTHER" id="PTHR43861:SF1">
    <property type="entry name" value="TRANS-ACONITATE 2-METHYLTRANSFERASE"/>
    <property type="match status" value="1"/>
</dbReference>
<dbReference type="Gene3D" id="3.40.50.150">
    <property type="entry name" value="Vaccinia Virus protein VP39"/>
    <property type="match status" value="1"/>
</dbReference>
<evidence type="ECO:0000256" key="4">
    <source>
        <dbReference type="ARBA" id="ARBA00022691"/>
    </source>
</evidence>
<dbReference type="EMBL" id="CP162411">
    <property type="protein sequence ID" value="XDL15146.1"/>
    <property type="molecule type" value="Genomic_DNA"/>
</dbReference>
<evidence type="ECO:0000256" key="2">
    <source>
        <dbReference type="ARBA" id="ARBA00022603"/>
    </source>
</evidence>
<evidence type="ECO:0000313" key="7">
    <source>
        <dbReference type="EMBL" id="XDL15146.1"/>
    </source>
</evidence>
<feature type="domain" description="Methyltransferase" evidence="6">
    <location>
        <begin position="35"/>
        <end position="124"/>
    </location>
</feature>
<dbReference type="EC" id="2.1.1.144" evidence="5"/>
<keyword evidence="4 5" id="KW-0949">S-adenosyl-L-methionine</keyword>
<dbReference type="NCBIfam" id="NF002463">
    <property type="entry name" value="PRK01683.1"/>
    <property type="match status" value="1"/>
</dbReference>
<comment type="catalytic activity">
    <reaction evidence="5">
        <text>trans-aconitate + S-adenosyl-L-methionine = (E)-3-(methoxycarbonyl)pent-2-enedioate + S-adenosyl-L-homocysteine</text>
        <dbReference type="Rhea" id="RHEA:14969"/>
        <dbReference type="ChEBI" id="CHEBI:15708"/>
        <dbReference type="ChEBI" id="CHEBI:57470"/>
        <dbReference type="ChEBI" id="CHEBI:57856"/>
        <dbReference type="ChEBI" id="CHEBI:59789"/>
        <dbReference type="EC" id="2.1.1.144"/>
    </reaction>
</comment>
<accession>A0AB39IB82</accession>
<dbReference type="InterPro" id="IPR041698">
    <property type="entry name" value="Methyltransf_25"/>
</dbReference>
<dbReference type="HAMAP" id="MF_00560">
    <property type="entry name" value="Tran_acon_Me_trans"/>
    <property type="match status" value="1"/>
</dbReference>
<dbReference type="GO" id="GO:0032259">
    <property type="term" value="P:methylation"/>
    <property type="evidence" value="ECO:0007669"/>
    <property type="project" value="UniProtKB-KW"/>
</dbReference>
<dbReference type="GO" id="GO:0030798">
    <property type="term" value="F:trans-aconitate 2-methyltransferase activity"/>
    <property type="evidence" value="ECO:0007669"/>
    <property type="project" value="UniProtKB-UniRule"/>
</dbReference>
<comment type="function">
    <text evidence="5">Catalyzes the S-adenosylmethionine monomethyl esterification of trans-aconitate.</text>
</comment>
<dbReference type="AlphaFoldDB" id="A0AB39IB82"/>
<dbReference type="Gene3D" id="1.10.150.290">
    <property type="entry name" value="S-adenosyl-L-methionine-dependent methyltransferases"/>
    <property type="match status" value="1"/>
</dbReference>
<sequence length="258" mass="29093">MQDWNPELYLRFANERTRPALELLSRISHPHPTRVTDLGCGPGNSTELLHQAWPQAHVTGVDNSAAMLQQTQQRLPDCAFQQADIADWQPDTPQDVIYANASLQWLTDHERLLSALVAHLAPGGVLAVQMPDTLSQPTHQLMRSVAAEGPWKDRFGDIDQIRHSLLSPGQYYDVLVSHGCDVDIWQTTYYHIMGGAQAIIEWLKGTGLRPFLAPLNAQEQQDFLQRYQSCLQAAYPTQADGNSLLIYPRLFMVATRRR</sequence>
<dbReference type="InterPro" id="IPR029063">
    <property type="entry name" value="SAM-dependent_MTases_sf"/>
</dbReference>
<protein>
    <recommendedName>
        <fullName evidence="5">Trans-aconitate 2-methyltransferase</fullName>
        <ecNumber evidence="5">2.1.1.144</ecNumber>
    </recommendedName>
</protein>
<evidence type="ECO:0000256" key="5">
    <source>
        <dbReference type="HAMAP-Rule" id="MF_00560"/>
    </source>
</evidence>
<dbReference type="RefSeq" id="WP_226099958.1">
    <property type="nucleotide sequence ID" value="NZ_CP162411.1"/>
</dbReference>
<comment type="subcellular location">
    <subcellularLocation>
        <location evidence="5">Cytoplasm</location>
    </subcellularLocation>
</comment>
<keyword evidence="2 5" id="KW-0489">Methyltransferase</keyword>
<organism evidence="7">
    <name type="scientific">Dickeya oryzae</name>
    <dbReference type="NCBI Taxonomy" id="1240404"/>
    <lineage>
        <taxon>Bacteria</taxon>
        <taxon>Pseudomonadati</taxon>
        <taxon>Pseudomonadota</taxon>
        <taxon>Gammaproteobacteria</taxon>
        <taxon>Enterobacterales</taxon>
        <taxon>Pectobacteriaceae</taxon>
        <taxon>Dickeya</taxon>
    </lineage>
</organism>
<keyword evidence="3 5" id="KW-0808">Transferase</keyword>
<evidence type="ECO:0000259" key="6">
    <source>
        <dbReference type="Pfam" id="PF13649"/>
    </source>
</evidence>
<dbReference type="Pfam" id="PF13649">
    <property type="entry name" value="Methyltransf_25"/>
    <property type="match status" value="1"/>
</dbReference>
<evidence type="ECO:0000256" key="3">
    <source>
        <dbReference type="ARBA" id="ARBA00022679"/>
    </source>
</evidence>
<dbReference type="GO" id="GO:0005737">
    <property type="term" value="C:cytoplasm"/>
    <property type="evidence" value="ECO:0007669"/>
    <property type="project" value="UniProtKB-SubCell"/>
</dbReference>